<comment type="subcellular location">
    <subcellularLocation>
        <location evidence="1">Mitochondrion outer membrane</location>
        <topology evidence="1">Single-pass membrane protein</topology>
    </subcellularLocation>
</comment>
<evidence type="ECO:0000256" key="1">
    <source>
        <dbReference type="ARBA" id="ARBA00004572"/>
    </source>
</evidence>
<name>A0A8T2UV16_CERRI</name>
<keyword evidence="9" id="KW-0496">Mitochondrion</keyword>
<evidence type="ECO:0000256" key="2">
    <source>
        <dbReference type="ARBA" id="ARBA00009874"/>
    </source>
</evidence>
<evidence type="ECO:0000256" key="7">
    <source>
        <dbReference type="ARBA" id="ARBA00022989"/>
    </source>
</evidence>
<dbReference type="Proteomes" id="UP000825935">
    <property type="component" value="Chromosome 5"/>
</dbReference>
<dbReference type="Pfam" id="PF04281">
    <property type="entry name" value="Tom22"/>
    <property type="match status" value="1"/>
</dbReference>
<evidence type="ECO:0000256" key="3">
    <source>
        <dbReference type="ARBA" id="ARBA00022448"/>
    </source>
</evidence>
<dbReference type="GO" id="GO:0005741">
    <property type="term" value="C:mitochondrial outer membrane"/>
    <property type="evidence" value="ECO:0007669"/>
    <property type="project" value="UniProtKB-SubCell"/>
</dbReference>
<gene>
    <name evidence="13" type="ORF">KP509_05G072400</name>
</gene>
<keyword evidence="4 12" id="KW-0812">Transmembrane</keyword>
<sequence length="140" mass="14981">MKRVLQLETRLPLTLGKNRSFSKFDRVMAPGNSSGSESKRKAMALPGAGSDGVLARLGNTVRQSEVFHKGKRAISNTARFSKKIIWSTGKAAWIAGTTFLVVGLPLLIEIDRDAQLAELEGHQASLLGAPSQPPGLAAMK</sequence>
<evidence type="ECO:0000256" key="10">
    <source>
        <dbReference type="ARBA" id="ARBA00023136"/>
    </source>
</evidence>
<evidence type="ECO:0000256" key="9">
    <source>
        <dbReference type="ARBA" id="ARBA00023128"/>
    </source>
</evidence>
<evidence type="ECO:0000256" key="8">
    <source>
        <dbReference type="ARBA" id="ARBA00023010"/>
    </source>
</evidence>
<keyword evidence="5" id="KW-1000">Mitochondrion outer membrane</keyword>
<dbReference type="InterPro" id="IPR017411">
    <property type="entry name" value="Tom22_pln"/>
</dbReference>
<feature type="transmembrane region" description="Helical" evidence="12">
    <location>
        <begin position="91"/>
        <end position="108"/>
    </location>
</feature>
<dbReference type="EMBL" id="CM035410">
    <property type="protein sequence ID" value="KAH7437445.1"/>
    <property type="molecule type" value="Genomic_DNA"/>
</dbReference>
<proteinExistence type="inferred from homology"/>
<evidence type="ECO:0000313" key="13">
    <source>
        <dbReference type="EMBL" id="KAH7437445.1"/>
    </source>
</evidence>
<evidence type="ECO:0000256" key="12">
    <source>
        <dbReference type="SAM" id="Phobius"/>
    </source>
</evidence>
<keyword evidence="10 12" id="KW-0472">Membrane</keyword>
<evidence type="ECO:0000256" key="5">
    <source>
        <dbReference type="ARBA" id="ARBA00022787"/>
    </source>
</evidence>
<keyword evidence="3" id="KW-0813">Transport</keyword>
<dbReference type="OrthoDB" id="10016939at2759"/>
<comment type="caution">
    <text evidence="13">The sequence shown here is derived from an EMBL/GenBank/DDBJ whole genome shotgun (WGS) entry which is preliminary data.</text>
</comment>
<dbReference type="InterPro" id="IPR005683">
    <property type="entry name" value="Tom22"/>
</dbReference>
<evidence type="ECO:0000256" key="11">
    <source>
        <dbReference type="ARBA" id="ARBA00023170"/>
    </source>
</evidence>
<keyword evidence="8" id="KW-0811">Translocation</keyword>
<evidence type="ECO:0000256" key="4">
    <source>
        <dbReference type="ARBA" id="ARBA00022692"/>
    </source>
</evidence>
<dbReference type="AlphaFoldDB" id="A0A8T2UV16"/>
<reference evidence="13" key="1">
    <citation type="submission" date="2021-08" db="EMBL/GenBank/DDBJ databases">
        <title>WGS assembly of Ceratopteris richardii.</title>
        <authorList>
            <person name="Marchant D.B."/>
            <person name="Chen G."/>
            <person name="Jenkins J."/>
            <person name="Shu S."/>
            <person name="Leebens-Mack J."/>
            <person name="Grimwood J."/>
            <person name="Schmutz J."/>
            <person name="Soltis P."/>
            <person name="Soltis D."/>
            <person name="Chen Z.-H."/>
        </authorList>
    </citation>
    <scope>NUCLEOTIDE SEQUENCE</scope>
    <source>
        <strain evidence="13">Whitten #5841</strain>
        <tissue evidence="13">Leaf</tissue>
    </source>
</reference>
<protein>
    <submittedName>
        <fullName evidence="13">Uncharacterized protein</fullName>
    </submittedName>
</protein>
<keyword evidence="7 12" id="KW-1133">Transmembrane helix</keyword>
<organism evidence="13 14">
    <name type="scientific">Ceratopteris richardii</name>
    <name type="common">Triangle waterfern</name>
    <dbReference type="NCBI Taxonomy" id="49495"/>
    <lineage>
        <taxon>Eukaryota</taxon>
        <taxon>Viridiplantae</taxon>
        <taxon>Streptophyta</taxon>
        <taxon>Embryophyta</taxon>
        <taxon>Tracheophyta</taxon>
        <taxon>Polypodiopsida</taxon>
        <taxon>Polypodiidae</taxon>
        <taxon>Polypodiales</taxon>
        <taxon>Pteridineae</taxon>
        <taxon>Pteridaceae</taxon>
        <taxon>Parkerioideae</taxon>
        <taxon>Ceratopteris</taxon>
    </lineage>
</organism>
<dbReference type="PANTHER" id="PTHR46867">
    <property type="entry name" value="MITOCHONDRIAL IMPORT RECEPTOR SUBUNIT TOM9-2"/>
    <property type="match status" value="1"/>
</dbReference>
<keyword evidence="6" id="KW-0653">Protein transport</keyword>
<accession>A0A8T2UV16</accession>
<dbReference type="OMA" id="KHVACEA"/>
<dbReference type="CDD" id="cd22884">
    <property type="entry name" value="TOM22"/>
    <property type="match status" value="1"/>
</dbReference>
<comment type="similarity">
    <text evidence="2">Belongs to the Tom22 family.</text>
</comment>
<keyword evidence="11" id="KW-0675">Receptor</keyword>
<keyword evidence="14" id="KW-1185">Reference proteome</keyword>
<dbReference type="PANTHER" id="PTHR46867:SF4">
    <property type="entry name" value="MITOCHONDRIAL IMPORT RECEPTOR SUBUNIT TOM9-2"/>
    <property type="match status" value="1"/>
</dbReference>
<evidence type="ECO:0000313" key="14">
    <source>
        <dbReference type="Proteomes" id="UP000825935"/>
    </source>
</evidence>
<dbReference type="GO" id="GO:0006886">
    <property type="term" value="P:intracellular protein transport"/>
    <property type="evidence" value="ECO:0007669"/>
    <property type="project" value="InterPro"/>
</dbReference>
<evidence type="ECO:0000256" key="6">
    <source>
        <dbReference type="ARBA" id="ARBA00022927"/>
    </source>
</evidence>